<evidence type="ECO:0000313" key="3">
    <source>
        <dbReference type="EMBL" id="SPO06419.1"/>
    </source>
</evidence>
<reference evidence="3" key="1">
    <citation type="submission" date="2018-03" db="EMBL/GenBank/DDBJ databases">
        <authorList>
            <person name="Guldener U."/>
        </authorList>
    </citation>
    <scope>NUCLEOTIDE SEQUENCE</scope>
</reference>
<dbReference type="InterPro" id="IPR038305">
    <property type="entry name" value="HeLo_sf"/>
</dbReference>
<dbReference type="Pfam" id="PF14479">
    <property type="entry name" value="HeLo"/>
    <property type="match status" value="1"/>
</dbReference>
<dbReference type="Gene3D" id="1.20.120.1020">
    <property type="entry name" value="Prion-inhibition and propagation, HeLo domain"/>
    <property type="match status" value="1"/>
</dbReference>
<proteinExistence type="predicted"/>
<organism evidence="3 4">
    <name type="scientific">Cephalotrichum gorgonifer</name>
    <dbReference type="NCBI Taxonomy" id="2041049"/>
    <lineage>
        <taxon>Eukaryota</taxon>
        <taxon>Fungi</taxon>
        <taxon>Dikarya</taxon>
        <taxon>Ascomycota</taxon>
        <taxon>Pezizomycotina</taxon>
        <taxon>Sordariomycetes</taxon>
        <taxon>Hypocreomycetidae</taxon>
        <taxon>Microascales</taxon>
        <taxon>Microascaceae</taxon>
        <taxon>Cephalotrichum</taxon>
    </lineage>
</organism>
<feature type="compositionally biased region" description="Basic and acidic residues" evidence="1">
    <location>
        <begin position="300"/>
        <end position="311"/>
    </location>
</feature>
<feature type="region of interest" description="Disordered" evidence="1">
    <location>
        <begin position="292"/>
        <end position="311"/>
    </location>
</feature>
<dbReference type="Proteomes" id="UP001187682">
    <property type="component" value="Unassembled WGS sequence"/>
</dbReference>
<feature type="domain" description="Prion-inhibition and propagation HeLo" evidence="2">
    <location>
        <begin position="5"/>
        <end position="206"/>
    </location>
</feature>
<name>A0AAE8SZ24_9PEZI</name>
<protein>
    <recommendedName>
        <fullName evidence="2">Prion-inhibition and propagation HeLo domain-containing protein</fullName>
    </recommendedName>
</protein>
<sequence>MEPIGFTSAIASIPGVFKSCMDCFEYIQLARHFGDDFGFCLAQLEATQLQFTRWGKVMGLFDEPFDPDALYKRGGSAWTEPEIKKAIRWIGLLHDKFEAAKKTSDEYALEMEDEDPDVLLVPDQDQQLGNAQPPVRKLVFSMRKVTKARQKGTTLRKKVKWALYTKSHFEMLIENITRLVDKITELFPNLDEKQQGLAKEEVKEVEVESIPVLAKILATRKTDKLLDLAIKERVKAEGHVFRDIEISMNKDGFHRMGNTYENVEVVKSEPMTFERIKIGGSGVSHAGHIFTQTVTGQQSRQHEGRRDGGDS</sequence>
<dbReference type="EMBL" id="ONZQ02000015">
    <property type="protein sequence ID" value="SPO06419.1"/>
    <property type="molecule type" value="Genomic_DNA"/>
</dbReference>
<evidence type="ECO:0000259" key="2">
    <source>
        <dbReference type="Pfam" id="PF14479"/>
    </source>
</evidence>
<dbReference type="PANTHER" id="PTHR37542:SF3">
    <property type="entry name" value="PRION-INHIBITION AND PROPAGATION HELO DOMAIN-CONTAINING PROTEIN"/>
    <property type="match status" value="1"/>
</dbReference>
<comment type="caution">
    <text evidence="3">The sequence shown here is derived from an EMBL/GenBank/DDBJ whole genome shotgun (WGS) entry which is preliminary data.</text>
</comment>
<keyword evidence="4" id="KW-1185">Reference proteome</keyword>
<evidence type="ECO:0000313" key="4">
    <source>
        <dbReference type="Proteomes" id="UP001187682"/>
    </source>
</evidence>
<dbReference type="PANTHER" id="PTHR37542">
    <property type="entry name" value="HELO DOMAIN-CONTAINING PROTEIN-RELATED"/>
    <property type="match status" value="1"/>
</dbReference>
<accession>A0AAE8SZ24</accession>
<dbReference type="AlphaFoldDB" id="A0AAE8SZ24"/>
<dbReference type="InterPro" id="IPR029498">
    <property type="entry name" value="HeLo_dom"/>
</dbReference>
<evidence type="ECO:0000256" key="1">
    <source>
        <dbReference type="SAM" id="MobiDB-lite"/>
    </source>
</evidence>
<gene>
    <name evidence="3" type="ORF">DNG_09109</name>
</gene>